<evidence type="ECO:0000256" key="1">
    <source>
        <dbReference type="SAM" id="SignalP"/>
    </source>
</evidence>
<proteinExistence type="predicted"/>
<dbReference type="Proteomes" id="UP000477386">
    <property type="component" value="Unassembled WGS sequence"/>
</dbReference>
<comment type="caution">
    <text evidence="2">The sequence shown here is derived from an EMBL/GenBank/DDBJ whole genome shotgun (WGS) entry which is preliminary data.</text>
</comment>
<organism evidence="2 3">
    <name type="scientific">Spirosoma agri</name>
    <dbReference type="NCBI Taxonomy" id="1987381"/>
    <lineage>
        <taxon>Bacteria</taxon>
        <taxon>Pseudomonadati</taxon>
        <taxon>Bacteroidota</taxon>
        <taxon>Cytophagia</taxon>
        <taxon>Cytophagales</taxon>
        <taxon>Cytophagaceae</taxon>
        <taxon>Spirosoma</taxon>
    </lineage>
</organism>
<sequence>MKLLVYLFLTGFFVSPTLAQKIIQKTLAVAPNQRVNLNLKFADSIQIRYWDKSEISVRIAATVNGGRLNDALLVTTGSTDQEVSVKTDFDNDLLKQGKAEDCPGTHSTWQTERNGQRYYVCSEINYQVYLPKKAQLSVESINGNIDIRGATAAVFAKTISGFVDMTWPTGQGANLSVKTITGEVYSDLAIDFKNKKEKHPIVGYLLEGTTNGGGPSVHLESISNNIFLRKNE</sequence>
<reference evidence="2 3" key="1">
    <citation type="submission" date="2020-02" db="EMBL/GenBank/DDBJ databases">
        <title>Draft genome sequence of two Spirosoma agri KCTC 52727 and Spirosoma terrae KCTC 52035.</title>
        <authorList>
            <person name="Rojas J."/>
            <person name="Ambika Manirajan B."/>
            <person name="Ratering S."/>
            <person name="Suarez C."/>
            <person name="Schnell S."/>
        </authorList>
    </citation>
    <scope>NUCLEOTIDE SEQUENCE [LARGE SCALE GENOMIC DNA]</scope>
    <source>
        <strain evidence="2 3">KCTC 52727</strain>
    </source>
</reference>
<dbReference type="EMBL" id="JAAGNZ010000001">
    <property type="protein sequence ID" value="NEU68075.1"/>
    <property type="molecule type" value="Genomic_DNA"/>
</dbReference>
<keyword evidence="1" id="KW-0732">Signal</keyword>
<evidence type="ECO:0008006" key="4">
    <source>
        <dbReference type="Google" id="ProtNLM"/>
    </source>
</evidence>
<dbReference type="AlphaFoldDB" id="A0A6M0IKC4"/>
<evidence type="ECO:0000313" key="2">
    <source>
        <dbReference type="EMBL" id="NEU68075.1"/>
    </source>
</evidence>
<protein>
    <recommendedName>
        <fullName evidence="4">DUF4097 domain-containing protein</fullName>
    </recommendedName>
</protein>
<dbReference type="RefSeq" id="WP_164039386.1">
    <property type="nucleotide sequence ID" value="NZ_JAAGNZ010000001.1"/>
</dbReference>
<gene>
    <name evidence="2" type="ORF">GK091_14380</name>
</gene>
<feature type="chain" id="PRO_5027022732" description="DUF4097 domain-containing protein" evidence="1">
    <location>
        <begin position="20"/>
        <end position="232"/>
    </location>
</feature>
<accession>A0A6M0IKC4</accession>
<feature type="signal peptide" evidence="1">
    <location>
        <begin position="1"/>
        <end position="19"/>
    </location>
</feature>
<name>A0A6M0IKC4_9BACT</name>
<keyword evidence="3" id="KW-1185">Reference proteome</keyword>
<evidence type="ECO:0000313" key="3">
    <source>
        <dbReference type="Proteomes" id="UP000477386"/>
    </source>
</evidence>